<evidence type="ECO:0000313" key="2">
    <source>
        <dbReference type="EMBL" id="MBX7487516.1"/>
    </source>
</evidence>
<name>A0ABS7JBW9_9SPHN</name>
<proteinExistence type="predicted"/>
<dbReference type="InterPro" id="IPR009875">
    <property type="entry name" value="PilZ_domain"/>
</dbReference>
<gene>
    <name evidence="2" type="ORF">K3177_03220</name>
</gene>
<accession>A0ABS7JBW9</accession>
<dbReference type="RefSeq" id="WP_221596986.1">
    <property type="nucleotide sequence ID" value="NZ_JAIGNQ010000001.1"/>
</dbReference>
<dbReference type="EMBL" id="JAIGNQ010000001">
    <property type="protein sequence ID" value="MBX7487516.1"/>
    <property type="molecule type" value="Genomic_DNA"/>
</dbReference>
<comment type="caution">
    <text evidence="2">The sequence shown here is derived from an EMBL/GenBank/DDBJ whole genome shotgun (WGS) entry which is preliminary data.</text>
</comment>
<dbReference type="Pfam" id="PF07238">
    <property type="entry name" value="PilZ"/>
    <property type="match status" value="1"/>
</dbReference>
<feature type="domain" description="PilZ" evidence="1">
    <location>
        <begin position="20"/>
        <end position="90"/>
    </location>
</feature>
<dbReference type="Proteomes" id="UP000776651">
    <property type="component" value="Unassembled WGS sequence"/>
</dbReference>
<evidence type="ECO:0000259" key="1">
    <source>
        <dbReference type="Pfam" id="PF07238"/>
    </source>
</evidence>
<protein>
    <submittedName>
        <fullName evidence="2">PilZ domain-containing protein</fullName>
    </submittedName>
</protein>
<organism evidence="2 3">
    <name type="scientific">Qipengyuania pacifica</name>
    <dbReference type="NCBI Taxonomy" id="2860199"/>
    <lineage>
        <taxon>Bacteria</taxon>
        <taxon>Pseudomonadati</taxon>
        <taxon>Pseudomonadota</taxon>
        <taxon>Alphaproteobacteria</taxon>
        <taxon>Sphingomonadales</taxon>
        <taxon>Erythrobacteraceae</taxon>
        <taxon>Qipengyuania</taxon>
    </lineage>
</organism>
<reference evidence="2 3" key="1">
    <citation type="submission" date="2021-08" db="EMBL/GenBank/DDBJ databases">
        <title>Comparative Genomics Analysis of the Genus Qipengyuania Reveals Extensive Genetic Diversity and Metabolic Versatility, Including the Description of Fifteen Novel Species.</title>
        <authorList>
            <person name="Liu Y."/>
        </authorList>
    </citation>
    <scope>NUCLEOTIDE SEQUENCE [LARGE SCALE GENOMIC DNA]</scope>
    <source>
        <strain evidence="2 3">GH25</strain>
    </source>
</reference>
<dbReference type="SUPFAM" id="SSF141371">
    <property type="entry name" value="PilZ domain-like"/>
    <property type="match status" value="1"/>
</dbReference>
<keyword evidence="3" id="KW-1185">Reference proteome</keyword>
<evidence type="ECO:0000313" key="3">
    <source>
        <dbReference type="Proteomes" id="UP000776651"/>
    </source>
</evidence>
<sequence length="123" mass="13080">MSSLDTRDVARDSLFLFAELTLEGQLDAVRVKVRNLSAGGMMADAGGLEMSRGDRVSVELRAVGSVKGSVAWVQGARIGIAFDCTIDPKEVRGPTAADAAPRRYARSVTSAPLYSSDHPVRSI</sequence>